<dbReference type="GO" id="GO:0030313">
    <property type="term" value="C:cell envelope"/>
    <property type="evidence" value="ECO:0007669"/>
    <property type="project" value="UniProtKB-SubCell"/>
</dbReference>
<dbReference type="InterPro" id="IPR000866">
    <property type="entry name" value="AhpC/TSA"/>
</dbReference>
<comment type="caution">
    <text evidence="7">The sequence shown here is derived from an EMBL/GenBank/DDBJ whole genome shotgun (WGS) entry which is preliminary data.</text>
</comment>
<dbReference type="PANTHER" id="PTHR42852">
    <property type="entry name" value="THIOL:DISULFIDE INTERCHANGE PROTEIN DSBE"/>
    <property type="match status" value="1"/>
</dbReference>
<dbReference type="RefSeq" id="WP_129877151.1">
    <property type="nucleotide sequence ID" value="NZ_SEWG01000005.1"/>
</dbReference>
<protein>
    <submittedName>
        <fullName evidence="7">AhpC/TSA family protein</fullName>
    </submittedName>
</protein>
<dbReference type="GO" id="GO:0016491">
    <property type="term" value="F:oxidoreductase activity"/>
    <property type="evidence" value="ECO:0007669"/>
    <property type="project" value="InterPro"/>
</dbReference>
<keyword evidence="5" id="KW-0732">Signal</keyword>
<evidence type="ECO:0000256" key="1">
    <source>
        <dbReference type="ARBA" id="ARBA00004196"/>
    </source>
</evidence>
<dbReference type="GO" id="GO:0017004">
    <property type="term" value="P:cytochrome complex assembly"/>
    <property type="evidence" value="ECO:0007669"/>
    <property type="project" value="UniProtKB-KW"/>
</dbReference>
<dbReference type="PROSITE" id="PS51352">
    <property type="entry name" value="THIOREDOXIN_2"/>
    <property type="match status" value="1"/>
</dbReference>
<proteinExistence type="predicted"/>
<keyword evidence="8" id="KW-1185">Reference proteome</keyword>
<dbReference type="SUPFAM" id="SSF52833">
    <property type="entry name" value="Thioredoxin-like"/>
    <property type="match status" value="1"/>
</dbReference>
<evidence type="ECO:0000313" key="7">
    <source>
        <dbReference type="EMBL" id="RYU89292.1"/>
    </source>
</evidence>
<dbReference type="Gene3D" id="3.40.30.10">
    <property type="entry name" value="Glutaredoxin"/>
    <property type="match status" value="1"/>
</dbReference>
<dbReference type="InterPro" id="IPR036249">
    <property type="entry name" value="Thioredoxin-like_sf"/>
</dbReference>
<dbReference type="InterPro" id="IPR050553">
    <property type="entry name" value="Thioredoxin_ResA/DsbE_sf"/>
</dbReference>
<dbReference type="PANTHER" id="PTHR42852:SF6">
    <property type="entry name" value="THIOL:DISULFIDE INTERCHANGE PROTEIN DSBE"/>
    <property type="match status" value="1"/>
</dbReference>
<evidence type="ECO:0000259" key="6">
    <source>
        <dbReference type="PROSITE" id="PS51352"/>
    </source>
</evidence>
<reference evidence="7 8" key="1">
    <citation type="submission" date="2019-02" db="EMBL/GenBank/DDBJ databases">
        <title>Bacterial novel species Mucilaginibacter sp. 17JY9-4 isolated from soil.</title>
        <authorList>
            <person name="Jung H.-Y."/>
        </authorList>
    </citation>
    <scope>NUCLEOTIDE SEQUENCE [LARGE SCALE GENOMIC DNA]</scope>
    <source>
        <strain evidence="7 8">17JY9-4</strain>
    </source>
</reference>
<organism evidence="7 8">
    <name type="scientific">Mucilaginibacter terrigena</name>
    <dbReference type="NCBI Taxonomy" id="2492395"/>
    <lineage>
        <taxon>Bacteria</taxon>
        <taxon>Pseudomonadati</taxon>
        <taxon>Bacteroidota</taxon>
        <taxon>Sphingobacteriia</taxon>
        <taxon>Sphingobacteriales</taxon>
        <taxon>Sphingobacteriaceae</taxon>
        <taxon>Mucilaginibacter</taxon>
    </lineage>
</organism>
<dbReference type="InterPro" id="IPR025380">
    <property type="entry name" value="DUF4369"/>
</dbReference>
<gene>
    <name evidence="7" type="ORF">EWM62_13230</name>
</gene>
<dbReference type="GO" id="GO:0016209">
    <property type="term" value="F:antioxidant activity"/>
    <property type="evidence" value="ECO:0007669"/>
    <property type="project" value="InterPro"/>
</dbReference>
<evidence type="ECO:0000256" key="4">
    <source>
        <dbReference type="ARBA" id="ARBA00023284"/>
    </source>
</evidence>
<sequence>MKKFLFAIAAFLPALAFAQNAQQYTVKTRLSTIKGPAKAYLVYYIGANNIIDSADVVNGEFSFEGVVMEPLTASLFIDHNNMGLKKYIDQNFTAAGPSKSVDGLGFYLEKGNTTITGKDSITSAVITGSPTNDDDKALRALVKTVVDKAKTIAGDAQKATVDQQRSAAFQNAIQARYIALQKEQKELLKNFIAKHPGSIVSLAALSNTAGPAPSAADIEPLFNQLSAEVKNSEGGMQIKAAIDRLKITDLGSTAPDFSQNDVNGLPVQLSSLRGKYVLVDFWASWCGPCRQESPNKVKLYNKYKGKNFTVLGVSLDQNKASWLAAIKSDGLAWTQISDLKGWGNLAARLYDVYSIPQSFLIDPQGKIVAKGLRGDELDQKLEELLGKI</sequence>
<evidence type="ECO:0000313" key="8">
    <source>
        <dbReference type="Proteomes" id="UP000293331"/>
    </source>
</evidence>
<dbReference type="AlphaFoldDB" id="A0A4Q5LKW8"/>
<keyword evidence="3" id="KW-1015">Disulfide bond</keyword>
<feature type="signal peptide" evidence="5">
    <location>
        <begin position="1"/>
        <end position="18"/>
    </location>
</feature>
<feature type="domain" description="Thioredoxin" evidence="6">
    <location>
        <begin position="248"/>
        <end position="388"/>
    </location>
</feature>
<keyword evidence="2" id="KW-0201">Cytochrome c-type biogenesis</keyword>
<dbReference type="OrthoDB" id="750178at2"/>
<keyword evidence="4" id="KW-0676">Redox-active center</keyword>
<dbReference type="EMBL" id="SEWG01000005">
    <property type="protein sequence ID" value="RYU89292.1"/>
    <property type="molecule type" value="Genomic_DNA"/>
</dbReference>
<dbReference type="CDD" id="cd02966">
    <property type="entry name" value="TlpA_like_family"/>
    <property type="match status" value="1"/>
</dbReference>
<feature type="chain" id="PRO_5021019651" evidence="5">
    <location>
        <begin position="19"/>
        <end position="388"/>
    </location>
</feature>
<comment type="subcellular location">
    <subcellularLocation>
        <location evidence="1">Cell envelope</location>
    </subcellularLocation>
</comment>
<dbReference type="Proteomes" id="UP000293331">
    <property type="component" value="Unassembled WGS sequence"/>
</dbReference>
<dbReference type="InterPro" id="IPR013766">
    <property type="entry name" value="Thioredoxin_domain"/>
</dbReference>
<dbReference type="Pfam" id="PF00578">
    <property type="entry name" value="AhpC-TSA"/>
    <property type="match status" value="1"/>
</dbReference>
<evidence type="ECO:0000256" key="5">
    <source>
        <dbReference type="SAM" id="SignalP"/>
    </source>
</evidence>
<evidence type="ECO:0000256" key="3">
    <source>
        <dbReference type="ARBA" id="ARBA00023157"/>
    </source>
</evidence>
<dbReference type="Pfam" id="PF14289">
    <property type="entry name" value="DUF4369"/>
    <property type="match status" value="1"/>
</dbReference>
<name>A0A4Q5LKW8_9SPHI</name>
<accession>A0A4Q5LKW8</accession>
<evidence type="ECO:0000256" key="2">
    <source>
        <dbReference type="ARBA" id="ARBA00022748"/>
    </source>
</evidence>